<dbReference type="STRING" id="456481.LEPBI_I1670"/>
<organism evidence="1 2">
    <name type="scientific">Leptospira biflexa serovar Patoc (strain Patoc 1 / ATCC 23582 / Paris)</name>
    <dbReference type="NCBI Taxonomy" id="456481"/>
    <lineage>
        <taxon>Bacteria</taxon>
        <taxon>Pseudomonadati</taxon>
        <taxon>Spirochaetota</taxon>
        <taxon>Spirochaetia</taxon>
        <taxon>Leptospirales</taxon>
        <taxon>Leptospiraceae</taxon>
        <taxon>Leptospira</taxon>
    </lineage>
</organism>
<proteinExistence type="predicted"/>
<dbReference type="AlphaFoldDB" id="B0SR76"/>
<name>B0SR76_LEPBP</name>
<evidence type="ECO:0000313" key="1">
    <source>
        <dbReference type="EMBL" id="ABZ97777.1"/>
    </source>
</evidence>
<dbReference type="EMBL" id="CP000786">
    <property type="protein sequence ID" value="ABZ97777.1"/>
    <property type="molecule type" value="Genomic_DNA"/>
</dbReference>
<keyword evidence="2" id="KW-1185">Reference proteome</keyword>
<gene>
    <name evidence="1" type="ordered locus">LEPBI_I1670</name>
</gene>
<dbReference type="Proteomes" id="UP000001847">
    <property type="component" value="Chromosome I"/>
</dbReference>
<evidence type="ECO:0000313" key="2">
    <source>
        <dbReference type="Proteomes" id="UP000001847"/>
    </source>
</evidence>
<protein>
    <submittedName>
        <fullName evidence="1">Uncharacterized protein</fullName>
    </submittedName>
</protein>
<sequence length="73" mass="8347">MLQGSNHMSQFSVFGNLAETDEFGPDPVLLRKRGMASTIQKKFDTYKKKIDDPAYMDYAINKIAMEISHFISK</sequence>
<dbReference type="HOGENOM" id="CLU_2825847_0_0_12"/>
<accession>B0SR76</accession>
<reference evidence="1 2" key="1">
    <citation type="journal article" date="2008" name="PLoS ONE">
        <title>Genome sequence of the saprophyte Leptospira biflexa provides insights into the evolution of Leptospira and the pathogenesis of leptospirosis.</title>
        <authorList>
            <person name="Picardeau M."/>
            <person name="Bulach D.M."/>
            <person name="Bouchier C."/>
            <person name="Zuerner R.L."/>
            <person name="Zidane N."/>
            <person name="Wilson P.J."/>
            <person name="Creno S."/>
            <person name="Kuczek E.S."/>
            <person name="Bommezzadri S."/>
            <person name="Davis J.C."/>
            <person name="McGrath A."/>
            <person name="Johnson M.J."/>
            <person name="Boursaux-Eude C."/>
            <person name="Seemann T."/>
            <person name="Rouy Z."/>
            <person name="Coppel R.L."/>
            <person name="Rood J.I."/>
            <person name="Lajus A."/>
            <person name="Davies J.K."/>
            <person name="Medigue C."/>
            <person name="Adler B."/>
        </authorList>
    </citation>
    <scope>NUCLEOTIDE SEQUENCE [LARGE SCALE GENOMIC DNA]</scope>
    <source>
        <strain evidence="2">Patoc 1 / ATCC 23582 / Paris</strain>
    </source>
</reference>
<dbReference type="KEGG" id="lbi:LEPBI_I1670"/>